<dbReference type="Proteomes" id="UP000294564">
    <property type="component" value="Unassembled WGS sequence"/>
</dbReference>
<evidence type="ECO:0000313" key="3">
    <source>
        <dbReference type="Proteomes" id="UP000294564"/>
    </source>
</evidence>
<dbReference type="SUPFAM" id="SSF52540">
    <property type="entry name" value="P-loop containing nucleoside triphosphate hydrolases"/>
    <property type="match status" value="1"/>
</dbReference>
<sequence>MQTFIQETIQDILKTTKSFENVMFILPSNRAGVFVKQALREAQVTGFLPEIVNIEEFTQQVSGIRKIESIQLLFYFYKIYKELEPNPDSFDVFSSWAFTVLQDFNEIDQHLVNTREIFLYIRDVQRLKSWSVKGTFQETELMKNHFAFMEKLNEYYNALYTFLLDNKIGYQGCMYREATKSISQFLKEDTHKKFFFIGFNALNKAEEFIIKEMLEFGNTQIYWDIDESFLYSNHQAGNFIRKYKTSWKYYQQEEIKIISNNFTQPKNIQLIGAAKNIAQMKYVGELLSTKNQHNNTALVLADESLLPISLNSLPESVSSINITMGYPLKDIPLTSLFLSIFQLFISQEKLQKKEAKKFYYKDVIKVLKQPLIHRLLVVEKHSISDEIITAIHNNNTTFLKKDDIDTFLNKTSETIKSIIGNLFVNTDNVQLFLSSILSLINSLKELVTGLEKEFLFRYFTAFTQLYNLQLEFGYFSDLKTLYQFFKQLITSETISFQGEPLAGLQLMGMLETRLLDFETIILTSVNEGVLPGNSKQTSFIPFDAKVQFGLPTYREKDAIFSYHFFRLLQRAKNVYLIYNTENDSFGGGEKSRFISQLELLKKNIKSTYIAPKVSSNSKLAKQVEKNDAVIEKLKELATKGISPSALTNYLYNPVSFYQKKVLKIKEFDEIEEEVAFNTLGIVVHETLRELYEPFLGKFIRLDDVKQMKPKVASYIKKNFSIHFKDGDISTGKNRLIFEVASRFVSNFLHQEITLLKDETNQLKMVAVEKDYEAFINVEGIDFPIKIHGQVDRIDELNGVTRIIDYKTGSVKPSDLKVPFLEEIRDFKYSKAIQVLLYAFMYLESESINENTEMQAGIISFKKLQSGFMKLNFSDKYRGEDFKVTSERVYEFIDEIKILIKEIYNPALDFVEPSELPF</sequence>
<keyword evidence="3" id="KW-1185">Reference proteome</keyword>
<evidence type="ECO:0000313" key="2">
    <source>
        <dbReference type="EMBL" id="TCP28086.1"/>
    </source>
</evidence>
<dbReference type="Gene3D" id="3.90.320.10">
    <property type="match status" value="1"/>
</dbReference>
<dbReference type="InterPro" id="IPR038726">
    <property type="entry name" value="PDDEXK_AddAB-type"/>
</dbReference>
<reference evidence="2 3" key="1">
    <citation type="submission" date="2019-03" db="EMBL/GenBank/DDBJ databases">
        <title>Genomic Encyclopedia of Type Strains, Phase IV (KMG-IV): sequencing the most valuable type-strain genomes for metagenomic binning, comparative biology and taxonomic classification.</title>
        <authorList>
            <person name="Goeker M."/>
        </authorList>
    </citation>
    <scope>NUCLEOTIDE SEQUENCE [LARGE SCALE GENOMIC DNA]</scope>
    <source>
        <strain evidence="2 3">DSM 14836</strain>
    </source>
</reference>
<proteinExistence type="predicted"/>
<dbReference type="InterPro" id="IPR011604">
    <property type="entry name" value="PDDEXK-like_dom_sf"/>
</dbReference>
<accession>A0A4V2SMP4</accession>
<gene>
    <name evidence="2" type="ORF">EV195_101246</name>
</gene>
<dbReference type="OrthoDB" id="9762792at2"/>
<evidence type="ECO:0000259" key="1">
    <source>
        <dbReference type="Pfam" id="PF12705"/>
    </source>
</evidence>
<dbReference type="InterPro" id="IPR027417">
    <property type="entry name" value="P-loop_NTPase"/>
</dbReference>
<feature type="domain" description="PD-(D/E)XK endonuclease-like" evidence="1">
    <location>
        <begin position="641"/>
        <end position="905"/>
    </location>
</feature>
<organism evidence="2 3">
    <name type="scientific">Tenacibaculum skagerrakense</name>
    <dbReference type="NCBI Taxonomy" id="186571"/>
    <lineage>
        <taxon>Bacteria</taxon>
        <taxon>Pseudomonadati</taxon>
        <taxon>Bacteroidota</taxon>
        <taxon>Flavobacteriia</taxon>
        <taxon>Flavobacteriales</taxon>
        <taxon>Flavobacteriaceae</taxon>
        <taxon>Tenacibaculum</taxon>
    </lineage>
</organism>
<dbReference type="AlphaFoldDB" id="A0A4V2SMP4"/>
<dbReference type="EMBL" id="SLXM01000001">
    <property type="protein sequence ID" value="TCP28086.1"/>
    <property type="molecule type" value="Genomic_DNA"/>
</dbReference>
<dbReference type="Pfam" id="PF12705">
    <property type="entry name" value="PDDEXK_1"/>
    <property type="match status" value="1"/>
</dbReference>
<protein>
    <submittedName>
        <fullName evidence="2">PD-(D/E)XK nuclease superfamily protein</fullName>
    </submittedName>
</protein>
<comment type="caution">
    <text evidence="2">The sequence shown here is derived from an EMBL/GenBank/DDBJ whole genome shotgun (WGS) entry which is preliminary data.</text>
</comment>
<dbReference type="RefSeq" id="WP_132791758.1">
    <property type="nucleotide sequence ID" value="NZ_SLXM01000001.1"/>
</dbReference>
<name>A0A4V2SMP4_9FLAO</name>